<protein>
    <submittedName>
        <fullName evidence="2">Uncharacterized protein</fullName>
    </submittedName>
</protein>
<organism evidence="2">
    <name type="scientific">uncultured Thermomicrobiales bacterium</name>
    <dbReference type="NCBI Taxonomy" id="1645740"/>
    <lineage>
        <taxon>Bacteria</taxon>
        <taxon>Pseudomonadati</taxon>
        <taxon>Thermomicrobiota</taxon>
        <taxon>Thermomicrobia</taxon>
        <taxon>Thermomicrobiales</taxon>
        <taxon>environmental samples</taxon>
    </lineage>
</organism>
<feature type="non-terminal residue" evidence="2">
    <location>
        <position position="75"/>
    </location>
</feature>
<feature type="compositionally biased region" description="Polar residues" evidence="1">
    <location>
        <begin position="1"/>
        <end position="10"/>
    </location>
</feature>
<proteinExistence type="predicted"/>
<evidence type="ECO:0000313" key="2">
    <source>
        <dbReference type="EMBL" id="CAA9575541.1"/>
    </source>
</evidence>
<dbReference type="EMBL" id="CADCWJ010000624">
    <property type="protein sequence ID" value="CAA9575541.1"/>
    <property type="molecule type" value="Genomic_DNA"/>
</dbReference>
<dbReference type="AlphaFoldDB" id="A0A6J4VH06"/>
<accession>A0A6J4VH06</accession>
<feature type="region of interest" description="Disordered" evidence="1">
    <location>
        <begin position="49"/>
        <end position="75"/>
    </location>
</feature>
<evidence type="ECO:0000256" key="1">
    <source>
        <dbReference type="SAM" id="MobiDB-lite"/>
    </source>
</evidence>
<name>A0A6J4VH06_9BACT</name>
<gene>
    <name evidence="2" type="ORF">AVDCRST_MAG87-2838</name>
</gene>
<feature type="non-terminal residue" evidence="2">
    <location>
        <position position="1"/>
    </location>
</feature>
<reference evidence="2" key="1">
    <citation type="submission" date="2020-02" db="EMBL/GenBank/DDBJ databases">
        <authorList>
            <person name="Meier V. D."/>
        </authorList>
    </citation>
    <scope>NUCLEOTIDE SEQUENCE</scope>
    <source>
        <strain evidence="2">AVDCRST_MAG87</strain>
    </source>
</reference>
<sequence>CGKAASTSGPAQPGSRIGQPHRTRNEGSPGLAELVSPARVMEQFRWTGPTTMGRIRSIPSESPIGSVPTLRRPGV</sequence>
<feature type="region of interest" description="Disordered" evidence="1">
    <location>
        <begin position="1"/>
        <end position="36"/>
    </location>
</feature>